<dbReference type="EMBL" id="FORT01000024">
    <property type="protein sequence ID" value="SFK92590.1"/>
    <property type="molecule type" value="Genomic_DNA"/>
</dbReference>
<dbReference type="Pfam" id="PF22617">
    <property type="entry name" value="HCS_D2"/>
    <property type="match status" value="1"/>
</dbReference>
<accession>A0A1I4DIF9</accession>
<keyword evidence="5" id="KW-1185">Reference proteome</keyword>
<evidence type="ECO:0000256" key="2">
    <source>
        <dbReference type="RuleBase" id="RU003523"/>
    </source>
</evidence>
<dbReference type="PANTHER" id="PTHR42880">
    <property type="entry name" value="HOMOCITRATE SYNTHASE"/>
    <property type="match status" value="1"/>
</dbReference>
<evidence type="ECO:0000259" key="3">
    <source>
        <dbReference type="PROSITE" id="PS50991"/>
    </source>
</evidence>
<comment type="similarity">
    <text evidence="2">Belongs to the alpha-IPM synthase/homocitrate synthase family.</text>
</comment>
<name>A0A1I4DIF9_9BACL</name>
<dbReference type="PROSITE" id="PS50991">
    <property type="entry name" value="PYR_CT"/>
    <property type="match status" value="1"/>
</dbReference>
<evidence type="ECO:0000256" key="1">
    <source>
        <dbReference type="ARBA" id="ARBA00022679"/>
    </source>
</evidence>
<dbReference type="AlphaFoldDB" id="A0A1I4DIF9"/>
<organism evidence="4 5">
    <name type="scientific">Brevibacillus centrosporus</name>
    <dbReference type="NCBI Taxonomy" id="54910"/>
    <lineage>
        <taxon>Bacteria</taxon>
        <taxon>Bacillati</taxon>
        <taxon>Bacillota</taxon>
        <taxon>Bacilli</taxon>
        <taxon>Bacillales</taxon>
        <taxon>Paenibacillaceae</taxon>
        <taxon>Brevibacillus</taxon>
    </lineage>
</organism>
<dbReference type="RefSeq" id="WP_092276709.1">
    <property type="nucleotide sequence ID" value="NZ_BJOE01000002.1"/>
</dbReference>
<dbReference type="PROSITE" id="PS00816">
    <property type="entry name" value="AIPM_HOMOCIT_SYNTH_2"/>
    <property type="match status" value="1"/>
</dbReference>
<reference evidence="5" key="1">
    <citation type="submission" date="2016-10" db="EMBL/GenBank/DDBJ databases">
        <authorList>
            <person name="Varghese N."/>
            <person name="Submissions S."/>
        </authorList>
    </citation>
    <scope>NUCLEOTIDE SEQUENCE [LARGE SCALE GENOMIC DNA]</scope>
    <source>
        <strain evidence="5">OK042</strain>
    </source>
</reference>
<gene>
    <name evidence="4" type="ORF">SAMN05518846_12441</name>
</gene>
<protein>
    <submittedName>
        <fullName evidence="4">Methanogen homocitrate synthase</fullName>
    </submittedName>
</protein>
<evidence type="ECO:0000313" key="5">
    <source>
        <dbReference type="Proteomes" id="UP000198915"/>
    </source>
</evidence>
<dbReference type="GeneID" id="301131230"/>
<dbReference type="PROSITE" id="PS00815">
    <property type="entry name" value="AIPM_HOMOCIT_SYNTH_1"/>
    <property type="match status" value="1"/>
</dbReference>
<dbReference type="Gene3D" id="3.20.20.70">
    <property type="entry name" value="Aldolase class I"/>
    <property type="match status" value="1"/>
</dbReference>
<dbReference type="Pfam" id="PF00682">
    <property type="entry name" value="HMGL-like"/>
    <property type="match status" value="1"/>
</dbReference>
<evidence type="ECO:0000313" key="4">
    <source>
        <dbReference type="EMBL" id="SFK92590.1"/>
    </source>
</evidence>
<dbReference type="InterPro" id="IPR000891">
    <property type="entry name" value="PYR_CT"/>
</dbReference>
<keyword evidence="1 2" id="KW-0808">Transferase</keyword>
<dbReference type="Gene3D" id="1.10.238.260">
    <property type="match status" value="1"/>
</dbReference>
<dbReference type="Proteomes" id="UP000198915">
    <property type="component" value="Unassembled WGS sequence"/>
</dbReference>
<dbReference type="InterPro" id="IPR002034">
    <property type="entry name" value="AIPM/Hcit_synth_CS"/>
</dbReference>
<dbReference type="STRING" id="1884381.SAMN05518846_12441"/>
<dbReference type="PANTHER" id="PTHR42880:SF1">
    <property type="entry name" value="ISOPROPYLMALATE_HOMOCITRATE_CITRAMALATE SYNTHASE FAMILY PROTEIN"/>
    <property type="match status" value="1"/>
</dbReference>
<dbReference type="GO" id="GO:0019752">
    <property type="term" value="P:carboxylic acid metabolic process"/>
    <property type="evidence" value="ECO:0007669"/>
    <property type="project" value="InterPro"/>
</dbReference>
<feature type="domain" description="Pyruvate carboxyltransferase" evidence="3">
    <location>
        <begin position="31"/>
        <end position="284"/>
    </location>
</feature>
<dbReference type="InterPro" id="IPR013785">
    <property type="entry name" value="Aldolase_TIM"/>
</dbReference>
<dbReference type="SUPFAM" id="SSF51569">
    <property type="entry name" value="Aldolase"/>
    <property type="match status" value="1"/>
</dbReference>
<sequence length="403" mass="44524">MTSSWKNENWWVSHFNFKEEVTKQFHIPHKVELHDATLRDGEQTAGVVLKPEEKVEIARRLGEAGVHRIEAGMPAVSEQDRKAIADIKKLGLDSKIFGFVRAKEEDIHMCLECGVDGVIIELPIGKPKLDLQFNWSVDRVIESSITAIKKAKELGLYTVFFPYDTTRADEADFEKLLTEVTAEALPDSVGIVDTMGCILPEATEYMVKFVKETTGGLPVEIHTHNDFGLAVANSLRAVAAGAEVVHCCVNGMGERTGNAALEEVAAGIQMLYGKDIGIDIPKLMGLSELVEHYTNFPLAVNKPIVGTANFTRESGIGADTLLKHPLAMFALNPGYLGRQAKLVLGKKSGMTSINVRLQELQVTLDEEAKKQLLTDVKNMGIEKKRILTDEEFVQLVKKYPVLQ</sequence>
<dbReference type="GO" id="GO:0046912">
    <property type="term" value="F:acyltransferase activity, acyl groups converted into alkyl on transfer"/>
    <property type="evidence" value="ECO:0007669"/>
    <property type="project" value="InterPro"/>
</dbReference>
<dbReference type="InterPro" id="IPR054691">
    <property type="entry name" value="LeuA/HCS_post-cat"/>
</dbReference>
<proteinExistence type="inferred from homology"/>